<reference evidence="6" key="2">
    <citation type="journal article" date="2020" name="Int. J. Syst. Evol. Microbiol.">
        <title>Genomic insights into a novel species Rhodoferax aquaticus sp. nov., isolated from freshwater.</title>
        <authorList>
            <person name="Li T."/>
            <person name="Zhuo Y."/>
            <person name="Jin C.Z."/>
            <person name="Wu X."/>
            <person name="Ko S.R."/>
            <person name="Jin F.J."/>
            <person name="Ahn C.Y."/>
            <person name="Oh H.M."/>
            <person name="Lee H.G."/>
            <person name="Jin L."/>
        </authorList>
    </citation>
    <scope>NUCLEOTIDE SEQUENCE [LARGE SCALE GENOMIC DNA]</scope>
    <source>
        <strain evidence="6">Gr-4</strain>
    </source>
</reference>
<evidence type="ECO:0000259" key="4">
    <source>
        <dbReference type="Pfam" id="PF00535"/>
    </source>
</evidence>
<evidence type="ECO:0000256" key="2">
    <source>
        <dbReference type="ARBA" id="ARBA00022676"/>
    </source>
</evidence>
<reference evidence="6" key="1">
    <citation type="submission" date="2019-02" db="EMBL/GenBank/DDBJ databases">
        <title>Complete genome sequence of Rhodoferax sp. Gr-4.</title>
        <authorList>
            <person name="Jin L."/>
        </authorList>
    </citation>
    <scope>NUCLEOTIDE SEQUENCE [LARGE SCALE GENOMIC DNA]</scope>
    <source>
        <strain evidence="6">Gr-4</strain>
    </source>
</reference>
<keyword evidence="2" id="KW-0328">Glycosyltransferase</keyword>
<dbReference type="InterPro" id="IPR001173">
    <property type="entry name" value="Glyco_trans_2-like"/>
</dbReference>
<dbReference type="RefSeq" id="WP_142811354.1">
    <property type="nucleotide sequence ID" value="NZ_CP036282.1"/>
</dbReference>
<organism evidence="5 6">
    <name type="scientific">Rhodoferax aquaticus</name>
    <dbReference type="NCBI Taxonomy" id="2527691"/>
    <lineage>
        <taxon>Bacteria</taxon>
        <taxon>Pseudomonadati</taxon>
        <taxon>Pseudomonadota</taxon>
        <taxon>Betaproteobacteria</taxon>
        <taxon>Burkholderiales</taxon>
        <taxon>Comamonadaceae</taxon>
        <taxon>Rhodoferax</taxon>
    </lineage>
</organism>
<sequence length="298" mass="33984">MLRVSVALPVHNAASTIRSTLDSLVNQTFRDFNVVIIDDCSQDETSQIVSSYADKIDLNIIHSSTNLGISGARNRLLKEINAPYIAVLDHDDICHPTRLEKQYDFLQQHPETDICGSAIAYFSVDTERHNAKNILRHPSEDQVIRTRLLYNTAMVHPSTMAKRSFFNDVGGYEAQFSPAEDYAFWCRAALLGKRFANIEEPLLYYHTHPRQTSKIQSQMMIQKDIEIKRFYIQGLLNGVQDTFLAELMCPYLEHERKDVAAALSKIMPIILNLYDKVSCRQTYESLISSVLAKHLAQD</sequence>
<keyword evidence="6" id="KW-1185">Reference proteome</keyword>
<dbReference type="InterPro" id="IPR029044">
    <property type="entry name" value="Nucleotide-diphossugar_trans"/>
</dbReference>
<evidence type="ECO:0000313" key="6">
    <source>
        <dbReference type="Proteomes" id="UP000317365"/>
    </source>
</evidence>
<dbReference type="Gene3D" id="3.90.550.10">
    <property type="entry name" value="Spore Coat Polysaccharide Biosynthesis Protein SpsA, Chain A"/>
    <property type="match status" value="1"/>
</dbReference>
<dbReference type="SUPFAM" id="SSF53448">
    <property type="entry name" value="Nucleotide-diphospho-sugar transferases"/>
    <property type="match status" value="1"/>
</dbReference>
<evidence type="ECO:0000256" key="3">
    <source>
        <dbReference type="ARBA" id="ARBA00022679"/>
    </source>
</evidence>
<protein>
    <submittedName>
        <fullName evidence="5">Glycosyltransferase family 2 protein</fullName>
    </submittedName>
</protein>
<evidence type="ECO:0000313" key="5">
    <source>
        <dbReference type="EMBL" id="QDL54434.1"/>
    </source>
</evidence>
<dbReference type="PANTHER" id="PTHR43685:SF5">
    <property type="entry name" value="GLYCOSYLTRANSFERASE EPSE-RELATED"/>
    <property type="match status" value="1"/>
</dbReference>
<accession>A0A515EP38</accession>
<comment type="similarity">
    <text evidence="1">Belongs to the glycosyltransferase 2 family.</text>
</comment>
<dbReference type="CDD" id="cd00761">
    <property type="entry name" value="Glyco_tranf_GTA_type"/>
    <property type="match status" value="1"/>
</dbReference>
<proteinExistence type="inferred from homology"/>
<keyword evidence="3" id="KW-0808">Transferase</keyword>
<name>A0A515EP38_9BURK</name>
<dbReference type="Proteomes" id="UP000317365">
    <property type="component" value="Chromosome"/>
</dbReference>
<dbReference type="PANTHER" id="PTHR43685">
    <property type="entry name" value="GLYCOSYLTRANSFERASE"/>
    <property type="match status" value="1"/>
</dbReference>
<dbReference type="KEGG" id="rhg:EXZ61_09810"/>
<dbReference type="InterPro" id="IPR050834">
    <property type="entry name" value="Glycosyltransf_2"/>
</dbReference>
<dbReference type="EMBL" id="CP036282">
    <property type="protein sequence ID" value="QDL54434.1"/>
    <property type="molecule type" value="Genomic_DNA"/>
</dbReference>
<dbReference type="AlphaFoldDB" id="A0A515EP38"/>
<evidence type="ECO:0000256" key="1">
    <source>
        <dbReference type="ARBA" id="ARBA00006739"/>
    </source>
</evidence>
<dbReference type="GO" id="GO:0016757">
    <property type="term" value="F:glycosyltransferase activity"/>
    <property type="evidence" value="ECO:0007669"/>
    <property type="project" value="UniProtKB-KW"/>
</dbReference>
<dbReference type="Pfam" id="PF00535">
    <property type="entry name" value="Glycos_transf_2"/>
    <property type="match status" value="1"/>
</dbReference>
<feature type="domain" description="Glycosyltransferase 2-like" evidence="4">
    <location>
        <begin position="5"/>
        <end position="167"/>
    </location>
</feature>
<gene>
    <name evidence="5" type="ORF">EXZ61_09810</name>
</gene>